<dbReference type="GO" id="GO:0005874">
    <property type="term" value="C:microtubule"/>
    <property type="evidence" value="ECO:0007669"/>
    <property type="project" value="InterPro"/>
</dbReference>
<dbReference type="PANTHER" id="PTHR12327">
    <property type="entry name" value="ALPHA-TUBULIN N-ACETYLTRANSFERASE 1"/>
    <property type="match status" value="1"/>
</dbReference>
<feature type="region of interest" description="Disordered" evidence="4">
    <location>
        <begin position="387"/>
        <end position="408"/>
    </location>
</feature>
<dbReference type="HAMAP" id="MF_03130">
    <property type="entry name" value="mec17"/>
    <property type="match status" value="1"/>
</dbReference>
<accession>A0A814B7H9</accession>
<comment type="caution">
    <text evidence="3">Lacks conserved residue(s) required for the propagation of feature annotation.</text>
</comment>
<comment type="caution">
    <text evidence="6">The sequence shown here is derived from an EMBL/GenBank/DDBJ whole genome shotgun (WGS) entry which is preliminary data.</text>
</comment>
<dbReference type="GO" id="GO:0070507">
    <property type="term" value="P:regulation of microtubule cytoskeleton organization"/>
    <property type="evidence" value="ECO:0007669"/>
    <property type="project" value="UniProtKB-UniRule"/>
</dbReference>
<dbReference type="InterPro" id="IPR016181">
    <property type="entry name" value="Acyl_CoA_acyltransferase"/>
</dbReference>
<evidence type="ECO:0000259" key="5">
    <source>
        <dbReference type="PROSITE" id="PS51730"/>
    </source>
</evidence>
<feature type="compositionally biased region" description="Polar residues" evidence="4">
    <location>
        <begin position="298"/>
        <end position="309"/>
    </location>
</feature>
<gene>
    <name evidence="6" type="ORF">XAT740_LOCUS9274</name>
</gene>
<dbReference type="Gene3D" id="3.40.630.30">
    <property type="match status" value="1"/>
</dbReference>
<dbReference type="Pfam" id="PF05301">
    <property type="entry name" value="Acetyltransf_16"/>
    <property type="match status" value="1"/>
</dbReference>
<evidence type="ECO:0000313" key="7">
    <source>
        <dbReference type="Proteomes" id="UP000663828"/>
    </source>
</evidence>
<dbReference type="SUPFAM" id="SSF55729">
    <property type="entry name" value="Acyl-CoA N-acyltransferases (Nat)"/>
    <property type="match status" value="1"/>
</dbReference>
<keyword evidence="1 3" id="KW-0808">Transferase</keyword>
<dbReference type="AlphaFoldDB" id="A0A814B7H9"/>
<dbReference type="GO" id="GO:0019799">
    <property type="term" value="F:tubulin N-acetyltransferase activity"/>
    <property type="evidence" value="ECO:0007669"/>
    <property type="project" value="UniProtKB-UniRule"/>
</dbReference>
<evidence type="ECO:0000256" key="2">
    <source>
        <dbReference type="ARBA" id="ARBA00023315"/>
    </source>
</evidence>
<feature type="domain" description="N-acetyltransferase" evidence="5">
    <location>
        <begin position="1"/>
        <end position="185"/>
    </location>
</feature>
<reference evidence="6" key="1">
    <citation type="submission" date="2021-02" db="EMBL/GenBank/DDBJ databases">
        <authorList>
            <person name="Nowell W R."/>
        </authorList>
    </citation>
    <scope>NUCLEOTIDE SEQUENCE</scope>
</reference>
<keyword evidence="7" id="KW-1185">Reference proteome</keyword>
<comment type="function">
    <text evidence="3">Specifically acetylates 'Lys-40' in alpha-tubulin on the lumenal side of microtubules. Promotes microtubule destabilization and accelerates microtubule dynamics; this activity may be independent of acetylation activity. Acetylates alpha-tubulin with a slow enzymatic rate, due to a catalytic site that is not optimized for acetyl transfer. Enters the microtubule through each end and diffuses quickly throughout the lumen of microtubules. Acetylates only long/old microtubules because of its slow acetylation rate since it does not have time to act on dynamically unstable microtubules before the enzyme is released.</text>
</comment>
<dbReference type="InterPro" id="IPR038746">
    <property type="entry name" value="Atat"/>
</dbReference>
<comment type="similarity">
    <text evidence="3">Belongs to the acetyltransferase ATAT1 family.</text>
</comment>
<evidence type="ECO:0000256" key="1">
    <source>
        <dbReference type="ARBA" id="ARBA00022679"/>
    </source>
</evidence>
<name>A0A814B7H9_ADIRI</name>
<feature type="site" description="Crucial for catalytic activity" evidence="3">
    <location>
        <position position="54"/>
    </location>
</feature>
<proteinExistence type="inferred from homology"/>
<dbReference type="InterPro" id="IPR007965">
    <property type="entry name" value="GNAT_ATAT"/>
</dbReference>
<evidence type="ECO:0000313" key="6">
    <source>
        <dbReference type="EMBL" id="CAF0925425.1"/>
    </source>
</evidence>
<evidence type="ECO:0000256" key="4">
    <source>
        <dbReference type="SAM" id="MobiDB-lite"/>
    </source>
</evidence>
<dbReference type="Proteomes" id="UP000663828">
    <property type="component" value="Unassembled WGS sequence"/>
</dbReference>
<protein>
    <recommendedName>
        <fullName evidence="3">Alpha-tubulin N-acetyltransferase</fullName>
        <shortName evidence="3">Alpha-TAT</shortName>
        <shortName evidence="3">TAT</shortName>
        <ecNumber evidence="3">2.3.1.108</ecNumber>
    </recommendedName>
    <alternativeName>
        <fullName evidence="3">Acetyltransferase mec-17 homolog</fullName>
    </alternativeName>
</protein>
<comment type="catalytic activity">
    <reaction evidence="3">
        <text>L-lysyl-[alpha-tubulin] + acetyl-CoA = N(6)-acetyl-L-lysyl-[alpha-tubulin] + CoA + H(+)</text>
        <dbReference type="Rhea" id="RHEA:15277"/>
        <dbReference type="Rhea" id="RHEA-COMP:11278"/>
        <dbReference type="Rhea" id="RHEA-COMP:11279"/>
        <dbReference type="ChEBI" id="CHEBI:15378"/>
        <dbReference type="ChEBI" id="CHEBI:29969"/>
        <dbReference type="ChEBI" id="CHEBI:57287"/>
        <dbReference type="ChEBI" id="CHEBI:57288"/>
        <dbReference type="ChEBI" id="CHEBI:61930"/>
        <dbReference type="EC" id="2.3.1.108"/>
    </reaction>
</comment>
<organism evidence="6 7">
    <name type="scientific">Adineta ricciae</name>
    <name type="common">Rotifer</name>
    <dbReference type="NCBI Taxonomy" id="249248"/>
    <lineage>
        <taxon>Eukaryota</taxon>
        <taxon>Metazoa</taxon>
        <taxon>Spiralia</taxon>
        <taxon>Gnathifera</taxon>
        <taxon>Rotifera</taxon>
        <taxon>Eurotatoria</taxon>
        <taxon>Bdelloidea</taxon>
        <taxon>Adinetida</taxon>
        <taxon>Adinetidae</taxon>
        <taxon>Adineta</taxon>
    </lineage>
</organism>
<sequence length="420" mass="47950">MEFPFDINTVLPQEITILNGDFRVLNHGQTARISASERLTTIIDTLGEASYKAQGLPCPVTTARKFRISDHRLYLIKNVHDHNNLGSIVGLLKVGAKHLYVYDSHGQVHERTPLCLLDFYVHESKQRSGYGKKLFEAMLEFEKCNAYELAIDRPSNKCLGFLQKHYQLSAPIHQVNNFVVYNAFFNRPFTLQSRKSSASRRVHDNSVPVDNFRRPELTSWLLPSEKQQANRRPYSEQIDGYVNSRVQKLSDESELNHNRRQAAAITAPPVNNERKLFSAYPVTHNTPHNEKPSLNEPIRTNATSHSASHNSRRYPNLFNENNPFPSLQRYNTNAGISTNKQLPSQTYTYKDYQSSAMNNSRPNLLAPSSQPPPLTSLYAFPSLLKPTNHWRRSPQQQQQPSTIDASSSGWRVFGVHRLPD</sequence>
<feature type="region of interest" description="Disordered" evidence="4">
    <location>
        <begin position="282"/>
        <end position="315"/>
    </location>
</feature>
<dbReference type="GO" id="GO:0048666">
    <property type="term" value="P:neuron development"/>
    <property type="evidence" value="ECO:0007669"/>
    <property type="project" value="UniProtKB-UniRule"/>
</dbReference>
<dbReference type="PROSITE" id="PS51730">
    <property type="entry name" value="GNAT_ATAT"/>
    <property type="match status" value="1"/>
</dbReference>
<dbReference type="CDD" id="cd04301">
    <property type="entry name" value="NAT_SF"/>
    <property type="match status" value="1"/>
</dbReference>
<dbReference type="EC" id="2.3.1.108" evidence="3"/>
<dbReference type="EMBL" id="CAJNOR010000475">
    <property type="protein sequence ID" value="CAF0925425.1"/>
    <property type="molecule type" value="Genomic_DNA"/>
</dbReference>
<feature type="binding site" evidence="3">
    <location>
        <begin position="119"/>
        <end position="132"/>
    </location>
    <ligand>
        <name>acetyl-CoA</name>
        <dbReference type="ChEBI" id="CHEBI:57288"/>
    </ligand>
</feature>
<dbReference type="PANTHER" id="PTHR12327:SF0">
    <property type="entry name" value="ALPHA-TUBULIN N-ACETYLTRANSFERASE 1"/>
    <property type="match status" value="1"/>
</dbReference>
<keyword evidence="2 3" id="KW-0012">Acyltransferase</keyword>
<evidence type="ECO:0000256" key="3">
    <source>
        <dbReference type="HAMAP-Rule" id="MF_03130"/>
    </source>
</evidence>